<dbReference type="AlphaFoldDB" id="A0A6J5EJH8"/>
<evidence type="ECO:0000256" key="1">
    <source>
        <dbReference type="ARBA" id="ARBA00022475"/>
    </source>
</evidence>
<feature type="domain" description="VWFA" evidence="6">
    <location>
        <begin position="82"/>
        <end position="283"/>
    </location>
</feature>
<evidence type="ECO:0000256" key="3">
    <source>
        <dbReference type="ARBA" id="ARBA00022989"/>
    </source>
</evidence>
<reference evidence="7 8" key="1">
    <citation type="submission" date="2020-04" db="EMBL/GenBank/DDBJ databases">
        <authorList>
            <person name="De Canck E."/>
        </authorList>
    </citation>
    <scope>NUCLEOTIDE SEQUENCE [LARGE SCALE GENOMIC DNA]</scope>
    <source>
        <strain evidence="7 8">LMG 29542</strain>
    </source>
</reference>
<keyword evidence="1" id="KW-1003">Cell membrane</keyword>
<accession>A0A6J5EJH8</accession>
<keyword evidence="8" id="KW-1185">Reference proteome</keyword>
<sequence length="329" mass="35702">MLDFANSWVLALLPLAALPLSRRRIDSLPFPCVAWLPRDPIGRFVSVLWRVAAMLAIAAIVVGLAGPGRSNLQRQVMGAGGEILILMDRSASMDAELGRGLARLPNGIAGGESKKQVASRALATFVARRPNDSFAFVLFGLQPMLAVPFTRDHAIVDAAMEATSVGRGMPDTRLDAGLSYAVRLFDGRPHTGGRAIVLVSDGGARLDAMARERISAALAQDSVALYFVYLRSGVYSPDLTDIAPQFNHSAEAELHRFFQSLRTPYHLYQANDAEHMAAAMSEIGRRENQQSVLIERLPRQDRSTVCFVAALVCCAALICISSVQKRSWA</sequence>
<dbReference type="Pfam" id="PF13519">
    <property type="entry name" value="VWA_2"/>
    <property type="match status" value="1"/>
</dbReference>
<evidence type="ECO:0000259" key="6">
    <source>
        <dbReference type="PROSITE" id="PS50234"/>
    </source>
</evidence>
<dbReference type="InterPro" id="IPR036465">
    <property type="entry name" value="vWFA_dom_sf"/>
</dbReference>
<feature type="transmembrane region" description="Helical" evidence="5">
    <location>
        <begin position="47"/>
        <end position="67"/>
    </location>
</feature>
<keyword evidence="3 5" id="KW-1133">Transmembrane helix</keyword>
<evidence type="ECO:0000313" key="8">
    <source>
        <dbReference type="Proteomes" id="UP000494363"/>
    </source>
</evidence>
<dbReference type="SUPFAM" id="SSF53300">
    <property type="entry name" value="vWA-like"/>
    <property type="match status" value="1"/>
</dbReference>
<dbReference type="CDD" id="cd00198">
    <property type="entry name" value="vWFA"/>
    <property type="match status" value="1"/>
</dbReference>
<evidence type="ECO:0000256" key="2">
    <source>
        <dbReference type="ARBA" id="ARBA00022692"/>
    </source>
</evidence>
<dbReference type="PANTHER" id="PTHR22550:SF5">
    <property type="entry name" value="LEUCINE ZIPPER PROTEIN 4"/>
    <property type="match status" value="1"/>
</dbReference>
<dbReference type="SMART" id="SM00327">
    <property type="entry name" value="VWA"/>
    <property type="match status" value="1"/>
</dbReference>
<evidence type="ECO:0000256" key="5">
    <source>
        <dbReference type="SAM" id="Phobius"/>
    </source>
</evidence>
<evidence type="ECO:0000313" key="7">
    <source>
        <dbReference type="EMBL" id="CAB3765155.1"/>
    </source>
</evidence>
<dbReference type="Gene3D" id="3.40.50.410">
    <property type="entry name" value="von Willebrand factor, type A domain"/>
    <property type="match status" value="1"/>
</dbReference>
<organism evidence="7 8">
    <name type="scientific">Paraburkholderia humisilvae</name>
    <dbReference type="NCBI Taxonomy" id="627669"/>
    <lineage>
        <taxon>Bacteria</taxon>
        <taxon>Pseudomonadati</taxon>
        <taxon>Pseudomonadota</taxon>
        <taxon>Betaproteobacteria</taxon>
        <taxon>Burkholderiales</taxon>
        <taxon>Burkholderiaceae</taxon>
        <taxon>Paraburkholderia</taxon>
    </lineage>
</organism>
<protein>
    <recommendedName>
        <fullName evidence="6">VWFA domain-containing protein</fullName>
    </recommendedName>
</protein>
<keyword evidence="2 5" id="KW-0812">Transmembrane</keyword>
<dbReference type="InterPro" id="IPR002035">
    <property type="entry name" value="VWF_A"/>
</dbReference>
<dbReference type="PANTHER" id="PTHR22550">
    <property type="entry name" value="SPORE GERMINATION PROTEIN"/>
    <property type="match status" value="1"/>
</dbReference>
<dbReference type="PROSITE" id="PS50234">
    <property type="entry name" value="VWFA"/>
    <property type="match status" value="1"/>
</dbReference>
<keyword evidence="4 5" id="KW-0472">Membrane</keyword>
<feature type="transmembrane region" description="Helical" evidence="5">
    <location>
        <begin position="304"/>
        <end position="323"/>
    </location>
</feature>
<evidence type="ECO:0000256" key="4">
    <source>
        <dbReference type="ARBA" id="ARBA00023136"/>
    </source>
</evidence>
<proteinExistence type="predicted"/>
<dbReference type="InterPro" id="IPR050768">
    <property type="entry name" value="UPF0353/GerABKA_families"/>
</dbReference>
<dbReference type="Proteomes" id="UP000494363">
    <property type="component" value="Unassembled WGS sequence"/>
</dbReference>
<gene>
    <name evidence="7" type="ORF">LMG29542_05062</name>
</gene>
<dbReference type="EMBL" id="CADIKH010000026">
    <property type="protein sequence ID" value="CAB3765155.1"/>
    <property type="molecule type" value="Genomic_DNA"/>
</dbReference>
<name>A0A6J5EJH8_9BURK</name>